<dbReference type="Pfam" id="PF01585">
    <property type="entry name" value="G-patch"/>
    <property type="match status" value="1"/>
</dbReference>
<dbReference type="AlphaFoldDB" id="A0A158QV55"/>
<feature type="compositionally biased region" description="Basic residues" evidence="1">
    <location>
        <begin position="207"/>
        <end position="232"/>
    </location>
</feature>
<dbReference type="PANTHER" id="PTHR23106:SF24">
    <property type="entry name" value="ANGIOGENIC FACTOR WITH G PATCH AND FHA DOMAINS 1"/>
    <property type="match status" value="1"/>
</dbReference>
<name>A0A158QV55_MESCO</name>
<dbReference type="EMBL" id="UXSR01005347">
    <property type="protein sequence ID" value="VDD81291.1"/>
    <property type="molecule type" value="Genomic_DNA"/>
</dbReference>
<dbReference type="SMART" id="SM00443">
    <property type="entry name" value="G_patch"/>
    <property type="match status" value="1"/>
</dbReference>
<feature type="region of interest" description="Disordered" evidence="1">
    <location>
        <begin position="179"/>
        <end position="285"/>
    </location>
</feature>
<evidence type="ECO:0008006" key="6">
    <source>
        <dbReference type="Google" id="ProtNLM"/>
    </source>
</evidence>
<dbReference type="STRING" id="53468.A0A158QV55"/>
<dbReference type="InterPro" id="IPR035624">
    <property type="entry name" value="AGGF1_OCRE"/>
</dbReference>
<dbReference type="OrthoDB" id="2538319at2759"/>
<gene>
    <name evidence="4" type="ORF">MCOS_LOCUS7294</name>
</gene>
<dbReference type="InterPro" id="IPR000467">
    <property type="entry name" value="G_patch_dom"/>
</dbReference>
<reference evidence="4 5" key="1">
    <citation type="submission" date="2018-10" db="EMBL/GenBank/DDBJ databases">
        <authorList>
            <consortium name="Pathogen Informatics"/>
        </authorList>
    </citation>
    <scope>NUCLEOTIDE SEQUENCE [LARGE SCALE GENOMIC DNA]</scope>
</reference>
<dbReference type="SUPFAM" id="SSF49879">
    <property type="entry name" value="SMAD/FHA domain"/>
    <property type="match status" value="1"/>
</dbReference>
<proteinExistence type="predicted"/>
<dbReference type="Proteomes" id="UP000267029">
    <property type="component" value="Unassembled WGS sequence"/>
</dbReference>
<evidence type="ECO:0000313" key="4">
    <source>
        <dbReference type="EMBL" id="VDD81291.1"/>
    </source>
</evidence>
<dbReference type="Gene3D" id="2.60.200.20">
    <property type="match status" value="1"/>
</dbReference>
<feature type="domain" description="FHA" evidence="2">
    <location>
        <begin position="333"/>
        <end position="385"/>
    </location>
</feature>
<dbReference type="PANTHER" id="PTHR23106">
    <property type="entry name" value="ANGIOGENIC FACTOR WITH G PATCH AND FHA DOMAINS 1"/>
    <property type="match status" value="1"/>
</dbReference>
<accession>A0A158QV55</accession>
<sequence length="625" mass="70046">MEFDVFDKLSDLETKIHLQKEDLNKKDAYIQQILGQNALLRQQMEIHMKELAILRKNQSSVTVATMDKEVQTDGKVNEVEDTPESAFAGAEASIADILKQTSDSVTHNSGYVFDQQTGLYFDKNSGYYYDPDNQLFFEPKTGVYYSYNDETKEYSYHSRVSTELSGKFKALLEKTANKTELSASAVKSEDRYRGRRHRYSSSSSTDRRRRHGHRRSRRSSRRRRRTRHRHRSSSSSSYSRSGSSVSSPYRLRRRSRDYRSSSSDGGRSSQRHGRRKDRESAPEEAKPACIAATAVVYPPSVRLMVLASNAVGLAVGSVGVITSQEASTGWGCLGRNWHYCPIFDLTQDTDLDEIHCEITFNVVDESYFVKDRRTVNGTYVNGTKLEKNEKKSLRHGDVLRIGANRFLVHIHPGRETCGQCEAAEFQAAMESVANSSMLTAVPDDVQLTKSESKDSIRKANVDALKIKYGLKKAGKKDGRWKGGGSRQRARLVEEKPHYEDRAAKRRALEKAMSSDNPVPVSQTGIATTASVITPIDETNVGARLLAKMGWSRGEGLGREKGGISEPISASMRLDQRAGLGFGNMAIGQNSLPLDATASEIRHARTLSVTRERYRLLEEKERAGQL</sequence>
<evidence type="ECO:0000256" key="1">
    <source>
        <dbReference type="SAM" id="MobiDB-lite"/>
    </source>
</evidence>
<dbReference type="InterPro" id="IPR041591">
    <property type="entry name" value="OCRE"/>
</dbReference>
<dbReference type="InterPro" id="IPR000253">
    <property type="entry name" value="FHA_dom"/>
</dbReference>
<dbReference type="InterPro" id="IPR008984">
    <property type="entry name" value="SMAD_FHA_dom_sf"/>
</dbReference>
<protein>
    <recommendedName>
        <fullName evidence="6">G-patch domain-containing protein</fullName>
    </recommendedName>
</protein>
<feature type="compositionally biased region" description="Low complexity" evidence="1">
    <location>
        <begin position="233"/>
        <end position="249"/>
    </location>
</feature>
<feature type="compositionally biased region" description="Basic and acidic residues" evidence="1">
    <location>
        <begin position="276"/>
        <end position="285"/>
    </location>
</feature>
<organism evidence="4 5">
    <name type="scientific">Mesocestoides corti</name>
    <name type="common">Flatworm</name>
    <dbReference type="NCBI Taxonomy" id="53468"/>
    <lineage>
        <taxon>Eukaryota</taxon>
        <taxon>Metazoa</taxon>
        <taxon>Spiralia</taxon>
        <taxon>Lophotrochozoa</taxon>
        <taxon>Platyhelminthes</taxon>
        <taxon>Cestoda</taxon>
        <taxon>Eucestoda</taxon>
        <taxon>Cyclophyllidea</taxon>
        <taxon>Mesocestoididae</taxon>
        <taxon>Mesocestoides</taxon>
    </lineage>
</organism>
<evidence type="ECO:0000313" key="5">
    <source>
        <dbReference type="Proteomes" id="UP000267029"/>
    </source>
</evidence>
<dbReference type="PROSITE" id="PS50174">
    <property type="entry name" value="G_PATCH"/>
    <property type="match status" value="1"/>
</dbReference>
<evidence type="ECO:0000259" key="2">
    <source>
        <dbReference type="PROSITE" id="PS50006"/>
    </source>
</evidence>
<dbReference type="InterPro" id="IPR053027">
    <property type="entry name" value="AGGF1"/>
</dbReference>
<dbReference type="Pfam" id="PF00498">
    <property type="entry name" value="FHA"/>
    <property type="match status" value="1"/>
</dbReference>
<dbReference type="CDD" id="cd16164">
    <property type="entry name" value="OCRE_VG5Q"/>
    <property type="match status" value="1"/>
</dbReference>
<dbReference type="Pfam" id="PF17780">
    <property type="entry name" value="OCRE"/>
    <property type="match status" value="1"/>
</dbReference>
<feature type="domain" description="G-patch" evidence="3">
    <location>
        <begin position="537"/>
        <end position="584"/>
    </location>
</feature>
<dbReference type="GO" id="GO:0003676">
    <property type="term" value="F:nucleic acid binding"/>
    <property type="evidence" value="ECO:0007669"/>
    <property type="project" value="InterPro"/>
</dbReference>
<evidence type="ECO:0000259" key="3">
    <source>
        <dbReference type="PROSITE" id="PS50174"/>
    </source>
</evidence>
<keyword evidence="5" id="KW-1185">Reference proteome</keyword>
<dbReference type="PROSITE" id="PS50006">
    <property type="entry name" value="FHA_DOMAIN"/>
    <property type="match status" value="1"/>
</dbReference>